<dbReference type="PANTHER" id="PTHR22576">
    <property type="entry name" value="MUCOSA ASSOCIATED LYMPHOID TISSUE LYMPHOMA TRANSLOCATION PROTEIN 1/PARACASPASE"/>
    <property type="match status" value="1"/>
</dbReference>
<accession>A0A1I8G6D2</accession>
<dbReference type="Proteomes" id="UP000095280">
    <property type="component" value="Unplaced"/>
</dbReference>
<dbReference type="PANTHER" id="PTHR22576:SF41">
    <property type="entry name" value="CASPASE 14, APOPTOSIS-RELATED CYSTEINE PEPTIDASE"/>
    <property type="match status" value="1"/>
</dbReference>
<dbReference type="InterPro" id="IPR002138">
    <property type="entry name" value="Pept_C14_p10"/>
</dbReference>
<feature type="domain" description="Caspase family p20" evidence="4">
    <location>
        <begin position="7"/>
        <end position="23"/>
    </location>
</feature>
<evidence type="ECO:0000313" key="5">
    <source>
        <dbReference type="Proteomes" id="UP000095280"/>
    </source>
</evidence>
<protein>
    <submittedName>
        <fullName evidence="6">CASPASE_P20 domain-containing protein</fullName>
    </submittedName>
</protein>
<comment type="similarity">
    <text evidence="1 2">Belongs to the peptidase C14A family.</text>
</comment>
<feature type="domain" description="Caspase family p10" evidence="3">
    <location>
        <begin position="42"/>
        <end position="122"/>
    </location>
</feature>
<evidence type="ECO:0000256" key="1">
    <source>
        <dbReference type="ARBA" id="ARBA00010134"/>
    </source>
</evidence>
<dbReference type="PROSITE" id="PS50208">
    <property type="entry name" value="CASPASE_P20"/>
    <property type="match status" value="1"/>
</dbReference>
<keyword evidence="5" id="KW-1185">Reference proteome</keyword>
<dbReference type="InterPro" id="IPR001309">
    <property type="entry name" value="Pept_C14_p20"/>
</dbReference>
<reference evidence="6" key="1">
    <citation type="submission" date="2016-11" db="UniProtKB">
        <authorList>
            <consortium name="WormBaseParasite"/>
        </authorList>
    </citation>
    <scope>IDENTIFICATION</scope>
</reference>
<dbReference type="Gene3D" id="3.40.50.1460">
    <property type="match status" value="1"/>
</dbReference>
<dbReference type="WBParaSite" id="maker-uti_cns_0000958-snap-gene-0.9-mRNA-1">
    <property type="protein sequence ID" value="maker-uti_cns_0000958-snap-gene-0.9-mRNA-1"/>
    <property type="gene ID" value="maker-uti_cns_0000958-snap-gene-0.9"/>
</dbReference>
<dbReference type="InterPro" id="IPR015917">
    <property type="entry name" value="Pept_C14A"/>
</dbReference>
<dbReference type="GO" id="GO:0004197">
    <property type="term" value="F:cysteine-type endopeptidase activity"/>
    <property type="evidence" value="ECO:0007669"/>
    <property type="project" value="InterPro"/>
</dbReference>
<organism evidence="5 6">
    <name type="scientific">Macrostomum lignano</name>
    <dbReference type="NCBI Taxonomy" id="282301"/>
    <lineage>
        <taxon>Eukaryota</taxon>
        <taxon>Metazoa</taxon>
        <taxon>Spiralia</taxon>
        <taxon>Lophotrochozoa</taxon>
        <taxon>Platyhelminthes</taxon>
        <taxon>Rhabditophora</taxon>
        <taxon>Macrostomorpha</taxon>
        <taxon>Macrostomida</taxon>
        <taxon>Macrostomidae</taxon>
        <taxon>Macrostomum</taxon>
    </lineage>
</organism>
<proteinExistence type="inferred from homology"/>
<sequence>VRRTNGLKNKPKLFVVQSCRNLDMDADQVQESRPDAVHYRNQQDCFYAYSVVEGYLSHRHPERGCLFAQALRDVLLDEDIDLREDEFTSLFPAVIHRVAIETNDKQIACTKSTLRKLLYFPPLPSCPSWVS</sequence>
<evidence type="ECO:0000256" key="2">
    <source>
        <dbReference type="RuleBase" id="RU003971"/>
    </source>
</evidence>
<dbReference type="AlphaFoldDB" id="A0A1I8G6D2"/>
<dbReference type="InterPro" id="IPR052039">
    <property type="entry name" value="Caspase-related_regulators"/>
</dbReference>
<evidence type="ECO:0000259" key="4">
    <source>
        <dbReference type="PROSITE" id="PS50208"/>
    </source>
</evidence>
<dbReference type="PRINTS" id="PR00376">
    <property type="entry name" value="IL1BCENZYME"/>
</dbReference>
<dbReference type="SUPFAM" id="SSF52129">
    <property type="entry name" value="Caspase-like"/>
    <property type="match status" value="1"/>
</dbReference>
<evidence type="ECO:0000259" key="3">
    <source>
        <dbReference type="PROSITE" id="PS50207"/>
    </source>
</evidence>
<dbReference type="InterPro" id="IPR029030">
    <property type="entry name" value="Caspase-like_dom_sf"/>
</dbReference>
<name>A0A1I8G6D2_9PLAT</name>
<dbReference type="Pfam" id="PF00656">
    <property type="entry name" value="Peptidase_C14"/>
    <property type="match status" value="1"/>
</dbReference>
<dbReference type="InterPro" id="IPR011600">
    <property type="entry name" value="Pept_C14_caspase"/>
</dbReference>
<dbReference type="PROSITE" id="PS50207">
    <property type="entry name" value="CASPASE_P10"/>
    <property type="match status" value="1"/>
</dbReference>
<dbReference type="GO" id="GO:0006508">
    <property type="term" value="P:proteolysis"/>
    <property type="evidence" value="ECO:0007669"/>
    <property type="project" value="InterPro"/>
</dbReference>
<evidence type="ECO:0000313" key="6">
    <source>
        <dbReference type="WBParaSite" id="maker-uti_cns_0000958-snap-gene-0.9-mRNA-1"/>
    </source>
</evidence>